<keyword evidence="1" id="KW-0560">Oxidoreductase</keyword>
<dbReference type="KEGG" id="cprt:FIC82_001220"/>
<sequence>MKVATTVSDRHDDPSAHLAAHRRIDHADCRATPSRRTPATRPPRHPRGGRRSKEPGVSTTSRPRPRTRDARSASPVRAPRTAVVVGAGMVGLATAWHLQEQGVEVTVVDREGVAAGSSWGNAGWLTPGMAMPLADPSLWTYGPRALLDPAAPLHVPLRFDPRLWSFFARFMAHATQARWDRAMAALTPIDRVALDAFDELAAGGRLGNGVEAGTTPGPFTVAFEHVREARPFLRELEHVAAAGQTVPVRRVEAGERAHQLTDSVSTVYALEGQRFLEPGPFVHALADSVRARGGRILTGLEVLDVEPGRLGACVFARAVHPDAAAHPALVGAAGGRREPGASDAVGQDAGAPRRAGSPTEREEGVVLRGDAVVLATGAWLPTLAAPLGVRTRVQAGRGYSFTVKTDEPVETPIYLPARRVACTPYQGRFRIAGTMEFRGPDEPLQPRRIEAILASVRHLFQGVDLDDRHDEWVGSRPVTPDGLPLVGATRTPGVYVAGGHGMWGIVLGPATGRALAHLVTTGETPDEIRPFSPLR</sequence>
<organism evidence="4 5">
    <name type="scientific">Cellulosimicrobium protaetiae</name>
    <dbReference type="NCBI Taxonomy" id="2587808"/>
    <lineage>
        <taxon>Bacteria</taxon>
        <taxon>Bacillati</taxon>
        <taxon>Actinomycetota</taxon>
        <taxon>Actinomycetes</taxon>
        <taxon>Micrococcales</taxon>
        <taxon>Promicromonosporaceae</taxon>
        <taxon>Cellulosimicrobium</taxon>
    </lineage>
</organism>
<evidence type="ECO:0000259" key="3">
    <source>
        <dbReference type="Pfam" id="PF01266"/>
    </source>
</evidence>
<protein>
    <submittedName>
        <fullName evidence="4">FAD-dependent oxidoreductase</fullName>
    </submittedName>
</protein>
<name>A0A6M5U9X5_9MICO</name>
<feature type="region of interest" description="Disordered" evidence="2">
    <location>
        <begin position="332"/>
        <end position="363"/>
    </location>
</feature>
<feature type="compositionally biased region" description="Low complexity" evidence="2">
    <location>
        <begin position="30"/>
        <end position="39"/>
    </location>
</feature>
<evidence type="ECO:0000256" key="1">
    <source>
        <dbReference type="ARBA" id="ARBA00023002"/>
    </source>
</evidence>
<dbReference type="OrthoDB" id="9806257at2"/>
<proteinExistence type="predicted"/>
<feature type="domain" description="FAD dependent oxidoreductase" evidence="3">
    <location>
        <begin position="363"/>
        <end position="518"/>
    </location>
</feature>
<evidence type="ECO:0000313" key="4">
    <source>
        <dbReference type="EMBL" id="QJW35030.1"/>
    </source>
</evidence>
<evidence type="ECO:0000313" key="5">
    <source>
        <dbReference type="Proteomes" id="UP000451354"/>
    </source>
</evidence>
<accession>A0A6M5U9X5</accession>
<reference evidence="5" key="1">
    <citation type="journal article" date="2022" name="Int. J. Syst. Evol. Microbiol.">
        <title>Cellulosimicrobium protaetiae sp. nov., isolated from the gut of the larva of Protaetia brevitarsis seulensis.</title>
        <authorList>
            <person name="Le Han H."/>
            <person name="Nguyen T.T.H."/>
            <person name="Li Z."/>
            <person name="Shin N.R."/>
            <person name="Kim S.G."/>
        </authorList>
    </citation>
    <scope>NUCLEOTIDE SEQUENCE [LARGE SCALE GENOMIC DNA]</scope>
    <source>
        <strain evidence="5">BI34</strain>
    </source>
</reference>
<dbReference type="EMBL" id="CP052757">
    <property type="protein sequence ID" value="QJW35030.1"/>
    <property type="molecule type" value="Genomic_DNA"/>
</dbReference>
<dbReference type="SUPFAM" id="SSF51971">
    <property type="entry name" value="Nucleotide-binding domain"/>
    <property type="match status" value="1"/>
</dbReference>
<evidence type="ECO:0000256" key="2">
    <source>
        <dbReference type="SAM" id="MobiDB-lite"/>
    </source>
</evidence>
<dbReference type="Gene3D" id="3.30.9.10">
    <property type="entry name" value="D-Amino Acid Oxidase, subunit A, domain 2"/>
    <property type="match status" value="1"/>
</dbReference>
<dbReference type="Gene3D" id="3.50.50.60">
    <property type="entry name" value="FAD/NAD(P)-binding domain"/>
    <property type="match status" value="2"/>
</dbReference>
<keyword evidence="5" id="KW-1185">Reference proteome</keyword>
<dbReference type="Pfam" id="PF01266">
    <property type="entry name" value="DAO"/>
    <property type="match status" value="2"/>
</dbReference>
<dbReference type="InterPro" id="IPR006076">
    <property type="entry name" value="FAD-dep_OxRdtase"/>
</dbReference>
<feature type="domain" description="FAD dependent oxidoreductase" evidence="3">
    <location>
        <begin position="82"/>
        <end position="334"/>
    </location>
</feature>
<dbReference type="GO" id="GO:0005737">
    <property type="term" value="C:cytoplasm"/>
    <property type="evidence" value="ECO:0007669"/>
    <property type="project" value="TreeGrafter"/>
</dbReference>
<feature type="region of interest" description="Disordered" evidence="2">
    <location>
        <begin position="1"/>
        <end position="78"/>
    </location>
</feature>
<dbReference type="GO" id="GO:0016491">
    <property type="term" value="F:oxidoreductase activity"/>
    <property type="evidence" value="ECO:0007669"/>
    <property type="project" value="UniProtKB-KW"/>
</dbReference>
<dbReference type="PANTHER" id="PTHR13847">
    <property type="entry name" value="SARCOSINE DEHYDROGENASE-RELATED"/>
    <property type="match status" value="1"/>
</dbReference>
<dbReference type="AlphaFoldDB" id="A0A6M5U9X5"/>
<dbReference type="InterPro" id="IPR036188">
    <property type="entry name" value="FAD/NAD-bd_sf"/>
</dbReference>
<dbReference type="Proteomes" id="UP000451354">
    <property type="component" value="Chromosome"/>
</dbReference>
<dbReference type="SUPFAM" id="SSF54373">
    <property type="entry name" value="FAD-linked reductases, C-terminal domain"/>
    <property type="match status" value="1"/>
</dbReference>
<dbReference type="PANTHER" id="PTHR13847:SF289">
    <property type="entry name" value="GLYCINE OXIDASE"/>
    <property type="match status" value="1"/>
</dbReference>
<gene>
    <name evidence="4" type="ORF">FIC82_001220</name>
</gene>